<name>A0A2G9H4Z0_9LAMI</name>
<evidence type="ECO:0000256" key="1">
    <source>
        <dbReference type="SAM" id="MobiDB-lite"/>
    </source>
</evidence>
<evidence type="ECO:0000313" key="2">
    <source>
        <dbReference type="EMBL" id="PIN12578.1"/>
    </source>
</evidence>
<accession>A0A2G9H4Z0</accession>
<evidence type="ECO:0000313" key="3">
    <source>
        <dbReference type="Proteomes" id="UP000231279"/>
    </source>
</evidence>
<feature type="compositionally biased region" description="Polar residues" evidence="1">
    <location>
        <begin position="1"/>
        <end position="12"/>
    </location>
</feature>
<feature type="compositionally biased region" description="Basic and acidic residues" evidence="1">
    <location>
        <begin position="32"/>
        <end position="43"/>
    </location>
</feature>
<comment type="caution">
    <text evidence="2">The sequence shown here is derived from an EMBL/GenBank/DDBJ whole genome shotgun (WGS) entry which is preliminary data.</text>
</comment>
<gene>
    <name evidence="2" type="ORF">CDL12_14814</name>
</gene>
<keyword evidence="3" id="KW-1185">Reference proteome</keyword>
<proteinExistence type="predicted"/>
<dbReference type="EMBL" id="NKXS01002658">
    <property type="protein sequence ID" value="PIN12578.1"/>
    <property type="molecule type" value="Genomic_DNA"/>
</dbReference>
<dbReference type="Proteomes" id="UP000231279">
    <property type="component" value="Unassembled WGS sequence"/>
</dbReference>
<dbReference type="AlphaFoldDB" id="A0A2G9H4Z0"/>
<sequence>MEDGSTQNTRNDNPFLAEPTKPMSELETMQQQHDEKLSRTEELKGKKEAMMVELEKKKNENPEKMKGFNELSEKYNNRRDQLFSLLAERSKENKK</sequence>
<reference evidence="3" key="1">
    <citation type="journal article" date="2018" name="Gigascience">
        <title>Genome assembly of the Pink Ipe (Handroanthus impetiginosus, Bignoniaceae), a highly valued, ecologically keystone Neotropical timber forest tree.</title>
        <authorList>
            <person name="Silva-Junior O.B."/>
            <person name="Grattapaglia D."/>
            <person name="Novaes E."/>
            <person name="Collevatti R.G."/>
        </authorList>
    </citation>
    <scope>NUCLEOTIDE SEQUENCE [LARGE SCALE GENOMIC DNA]</scope>
    <source>
        <strain evidence="3">cv. UFG-1</strain>
    </source>
</reference>
<protein>
    <submittedName>
        <fullName evidence="2">Uncharacterized protein</fullName>
    </submittedName>
</protein>
<dbReference type="OrthoDB" id="913660at2759"/>
<organism evidence="2 3">
    <name type="scientific">Handroanthus impetiginosus</name>
    <dbReference type="NCBI Taxonomy" id="429701"/>
    <lineage>
        <taxon>Eukaryota</taxon>
        <taxon>Viridiplantae</taxon>
        <taxon>Streptophyta</taxon>
        <taxon>Embryophyta</taxon>
        <taxon>Tracheophyta</taxon>
        <taxon>Spermatophyta</taxon>
        <taxon>Magnoliopsida</taxon>
        <taxon>eudicotyledons</taxon>
        <taxon>Gunneridae</taxon>
        <taxon>Pentapetalae</taxon>
        <taxon>asterids</taxon>
        <taxon>lamiids</taxon>
        <taxon>Lamiales</taxon>
        <taxon>Bignoniaceae</taxon>
        <taxon>Crescentiina</taxon>
        <taxon>Tabebuia alliance</taxon>
        <taxon>Handroanthus</taxon>
    </lineage>
</organism>
<feature type="region of interest" description="Disordered" evidence="1">
    <location>
        <begin position="1"/>
        <end position="43"/>
    </location>
</feature>